<reference evidence="2 3" key="1">
    <citation type="submission" date="2015-11" db="EMBL/GenBank/DDBJ databases">
        <title>Genomic analysis of 38 Legionella species identifies large and diverse effector repertoires.</title>
        <authorList>
            <person name="Burstein D."/>
            <person name="Amaro F."/>
            <person name="Zusman T."/>
            <person name="Lifshitz Z."/>
            <person name="Cohen O."/>
            <person name="Gilbert J.A."/>
            <person name="Pupko T."/>
            <person name="Shuman H.A."/>
            <person name="Segal G."/>
        </authorList>
    </citation>
    <scope>NUCLEOTIDE SEQUENCE [LARGE SCALE GENOMIC DNA]</scope>
    <source>
        <strain evidence="2 3">BL-540</strain>
    </source>
</reference>
<feature type="chain" id="PRO_5006914578" evidence="1">
    <location>
        <begin position="20"/>
        <end position="172"/>
    </location>
</feature>
<keyword evidence="3" id="KW-1185">Reference proteome</keyword>
<evidence type="ECO:0000313" key="3">
    <source>
        <dbReference type="Proteomes" id="UP000055035"/>
    </source>
</evidence>
<gene>
    <name evidence="2" type="ORF">Ljor_1104</name>
</gene>
<dbReference type="InterPro" id="IPR008914">
    <property type="entry name" value="PEBP"/>
</dbReference>
<name>A0A0W0V9I9_9GAMM</name>
<proteinExistence type="predicted"/>
<protein>
    <submittedName>
        <fullName evidence="2">Phosphatidylethanolamine-binding protein</fullName>
    </submittedName>
</protein>
<dbReference type="Pfam" id="PF01161">
    <property type="entry name" value="PBP"/>
    <property type="match status" value="1"/>
</dbReference>
<dbReference type="PANTHER" id="PTHR30289:SF1">
    <property type="entry name" value="PEBP (PHOSPHATIDYLETHANOLAMINE-BINDING PROTEIN) FAMILY PROTEIN"/>
    <property type="match status" value="1"/>
</dbReference>
<dbReference type="PATRIC" id="fig|456.5.peg.1175"/>
<keyword evidence="1" id="KW-0732">Signal</keyword>
<dbReference type="EMBL" id="LNYJ01000011">
    <property type="protein sequence ID" value="KTD16798.1"/>
    <property type="molecule type" value="Genomic_DNA"/>
</dbReference>
<evidence type="ECO:0000313" key="2">
    <source>
        <dbReference type="EMBL" id="KTD16798.1"/>
    </source>
</evidence>
<dbReference type="RefSeq" id="WP_082647143.1">
    <property type="nucleotide sequence ID" value="NZ_CAAAIC010000002.1"/>
</dbReference>
<dbReference type="InterPro" id="IPR036610">
    <property type="entry name" value="PEBP-like_sf"/>
</dbReference>
<evidence type="ECO:0000256" key="1">
    <source>
        <dbReference type="SAM" id="SignalP"/>
    </source>
</evidence>
<sequence>MKKRSLLLPFLLFSSLIFAEGDKTFKVGSPVFEPQSFIPQKYSCEGADISPALFWENPPQNVKSYVLIIEDPDAPNGNWVHWIVFNIPPGVRNLTEGELPPGAINGKNSWGTIGYRGPCPPSGDDVHRYVFKLFALDTVLSLDYPATRDDVINAIQYHVLASSQFSANYHRY</sequence>
<comment type="caution">
    <text evidence="2">The sequence shown here is derived from an EMBL/GenBank/DDBJ whole genome shotgun (WGS) entry which is preliminary data.</text>
</comment>
<dbReference type="CDD" id="cd00865">
    <property type="entry name" value="PEBP_bact_arch"/>
    <property type="match status" value="1"/>
</dbReference>
<dbReference type="Proteomes" id="UP000055035">
    <property type="component" value="Unassembled WGS sequence"/>
</dbReference>
<dbReference type="InterPro" id="IPR005247">
    <property type="entry name" value="YbhB_YbcL/LppC-like"/>
</dbReference>
<feature type="signal peptide" evidence="1">
    <location>
        <begin position="1"/>
        <end position="19"/>
    </location>
</feature>
<dbReference type="STRING" id="456.Ljor_1104"/>
<accession>A0A0W0V9I9</accession>
<dbReference type="NCBIfam" id="TIGR00481">
    <property type="entry name" value="YbhB/YbcL family Raf kinase inhibitor-like protein"/>
    <property type="match status" value="1"/>
</dbReference>
<dbReference type="Gene3D" id="3.90.280.10">
    <property type="entry name" value="PEBP-like"/>
    <property type="match status" value="1"/>
</dbReference>
<organism evidence="2 3">
    <name type="scientific">Legionella jordanis</name>
    <dbReference type="NCBI Taxonomy" id="456"/>
    <lineage>
        <taxon>Bacteria</taxon>
        <taxon>Pseudomonadati</taxon>
        <taxon>Pseudomonadota</taxon>
        <taxon>Gammaproteobacteria</taxon>
        <taxon>Legionellales</taxon>
        <taxon>Legionellaceae</taxon>
        <taxon>Legionella</taxon>
    </lineage>
</organism>
<dbReference type="PANTHER" id="PTHR30289">
    <property type="entry name" value="UNCHARACTERIZED PROTEIN YBCL-RELATED"/>
    <property type="match status" value="1"/>
</dbReference>
<dbReference type="AlphaFoldDB" id="A0A0W0V9I9"/>
<dbReference type="OrthoDB" id="9797506at2"/>
<dbReference type="SUPFAM" id="SSF49777">
    <property type="entry name" value="PEBP-like"/>
    <property type="match status" value="1"/>
</dbReference>